<feature type="transmembrane region" description="Helical" evidence="1">
    <location>
        <begin position="12"/>
        <end position="37"/>
    </location>
</feature>
<name>A0A7S2TS45_9EUKA</name>
<dbReference type="AlphaFoldDB" id="A0A7S2TS45"/>
<reference evidence="2" key="1">
    <citation type="submission" date="2021-01" db="EMBL/GenBank/DDBJ databases">
        <authorList>
            <person name="Corre E."/>
            <person name="Pelletier E."/>
            <person name="Niang G."/>
            <person name="Scheremetjew M."/>
            <person name="Finn R."/>
            <person name="Kale V."/>
            <person name="Holt S."/>
            <person name="Cochrane G."/>
            <person name="Meng A."/>
            <person name="Brown T."/>
            <person name="Cohen L."/>
        </authorList>
    </citation>
    <scope>NUCLEOTIDE SEQUENCE</scope>
    <source>
        <strain evidence="2">CCMP622</strain>
    </source>
</reference>
<dbReference type="EMBL" id="HBHP01019421">
    <property type="protein sequence ID" value="CAD9768093.1"/>
    <property type="molecule type" value="Transcribed_RNA"/>
</dbReference>
<proteinExistence type="predicted"/>
<accession>A0A7S2TS45</accession>
<keyword evidence="1" id="KW-0472">Membrane</keyword>
<protein>
    <submittedName>
        <fullName evidence="2">Uncharacterized protein</fullName>
    </submittedName>
</protein>
<gene>
    <name evidence="2" type="ORF">LSP00402_LOCUS12070</name>
</gene>
<sequence>MSDRCHDFSSIILVCFHFCFSFVLSSSSRLSFPIIMITTYPTYLVLCCSPVMRFMFLCILFVSKTTSQRGGSKGEGEYGVVPFEPAPVLVYYYLFAPRG</sequence>
<organism evidence="2">
    <name type="scientific">Lotharella oceanica</name>
    <dbReference type="NCBI Taxonomy" id="641309"/>
    <lineage>
        <taxon>Eukaryota</taxon>
        <taxon>Sar</taxon>
        <taxon>Rhizaria</taxon>
        <taxon>Cercozoa</taxon>
        <taxon>Chlorarachniophyceae</taxon>
        <taxon>Lotharella</taxon>
    </lineage>
</organism>
<keyword evidence="1" id="KW-1133">Transmembrane helix</keyword>
<feature type="transmembrane region" description="Helical" evidence="1">
    <location>
        <begin position="43"/>
        <end position="63"/>
    </location>
</feature>
<evidence type="ECO:0000313" key="2">
    <source>
        <dbReference type="EMBL" id="CAD9768093.1"/>
    </source>
</evidence>
<keyword evidence="1" id="KW-0812">Transmembrane</keyword>
<evidence type="ECO:0000256" key="1">
    <source>
        <dbReference type="SAM" id="Phobius"/>
    </source>
</evidence>